<dbReference type="Proteomes" id="UP000184396">
    <property type="component" value="Unassembled WGS sequence"/>
</dbReference>
<protein>
    <submittedName>
        <fullName evidence="2">Beta-lactamase enzyme family protein</fullName>
    </submittedName>
</protein>
<name>A0A1M6EHW5_9FLAO</name>
<dbReference type="STRING" id="1178825.SAMN05216261_1985"/>
<dbReference type="Gene3D" id="3.40.710.10">
    <property type="entry name" value="DD-peptidase/beta-lactamase superfamily"/>
    <property type="match status" value="1"/>
</dbReference>
<dbReference type="OrthoDB" id="5289215at2"/>
<dbReference type="GO" id="GO:0030655">
    <property type="term" value="P:beta-lactam antibiotic catabolic process"/>
    <property type="evidence" value="ECO:0007669"/>
    <property type="project" value="InterPro"/>
</dbReference>
<dbReference type="RefSeq" id="WP_019386494.1">
    <property type="nucleotide sequence ID" value="NZ_ALIH01000002.1"/>
</dbReference>
<keyword evidence="3" id="KW-1185">Reference proteome</keyword>
<dbReference type="AlphaFoldDB" id="A0A1M6EHW5"/>
<dbReference type="EMBL" id="FQYK01000004">
    <property type="protein sequence ID" value="SHI85097.1"/>
    <property type="molecule type" value="Genomic_DNA"/>
</dbReference>
<gene>
    <name evidence="2" type="ORF">SAMN05216261_1985</name>
</gene>
<dbReference type="SUPFAM" id="SSF56601">
    <property type="entry name" value="beta-lactamase/transpeptidase-like"/>
    <property type="match status" value="1"/>
</dbReference>
<dbReference type="InterPro" id="IPR012338">
    <property type="entry name" value="Beta-lactam/transpept-like"/>
</dbReference>
<sequence>MKKIAFILSILFFCTAFTTLHYYPIDGYEHTGIKRLKRLELIKSGEINDGTKLLPGALKSYMDIELKLLPKKNDSVHCYLKVDEDFQKDINNLFKGLDRSYSLSVLDISDINHVRYAHRNQTAGYQPGSVGKIAVLVGLFNQLAKIYPNDFEKRIDLLRNKSVKAGVWGLTDEHTVPIFNIDTKKLVKRQVIASDVFTLFEWADHMMSVSNNGAASILWREVLLMQAFGEKYPDLTEEEALVYFKTTPKKELTDIGNDVVNLPLRELGITHDEWRLGSFFTRGANTYVGDKGGSIGTTQGLMKFLIQLEQGNVVDTASSLEMKRLMYMTDRRIRYAQSPVLKEAAVYFKSGSLYKCDRSKGEACGKYMGNVSNFMNSVAIVEHPDNCNYIVVLMTNVLRKNSATDHMMLAASIDKVIRK</sequence>
<dbReference type="GO" id="GO:0008800">
    <property type="term" value="F:beta-lactamase activity"/>
    <property type="evidence" value="ECO:0007669"/>
    <property type="project" value="InterPro"/>
</dbReference>
<dbReference type="InterPro" id="IPR045155">
    <property type="entry name" value="Beta-lactam_cat"/>
</dbReference>
<reference evidence="2 3" key="1">
    <citation type="submission" date="2016-11" db="EMBL/GenBank/DDBJ databases">
        <authorList>
            <person name="Jaros S."/>
            <person name="Januszkiewicz K."/>
            <person name="Wedrychowicz H."/>
        </authorList>
    </citation>
    <scope>NUCLEOTIDE SEQUENCE [LARGE SCALE GENOMIC DNA]</scope>
    <source>
        <strain evidence="2 3">CGMCC 1.12213</strain>
    </source>
</reference>
<organism evidence="2 3">
    <name type="scientific">Algibacter luteus</name>
    <dbReference type="NCBI Taxonomy" id="1178825"/>
    <lineage>
        <taxon>Bacteria</taxon>
        <taxon>Pseudomonadati</taxon>
        <taxon>Bacteroidota</taxon>
        <taxon>Flavobacteriia</taxon>
        <taxon>Flavobacteriales</taxon>
        <taxon>Flavobacteriaceae</taxon>
        <taxon>Algibacter</taxon>
    </lineage>
</organism>
<evidence type="ECO:0000313" key="2">
    <source>
        <dbReference type="EMBL" id="SHI85097.1"/>
    </source>
</evidence>
<evidence type="ECO:0000313" key="3">
    <source>
        <dbReference type="Proteomes" id="UP000184396"/>
    </source>
</evidence>
<dbReference type="eggNOG" id="COG2367">
    <property type="taxonomic scope" value="Bacteria"/>
</dbReference>
<accession>A0A1M6EHW5</accession>
<proteinExistence type="predicted"/>
<evidence type="ECO:0000259" key="1">
    <source>
        <dbReference type="Pfam" id="PF13354"/>
    </source>
</evidence>
<feature type="domain" description="Beta-lactamase class A catalytic" evidence="1">
    <location>
        <begin position="116"/>
        <end position="395"/>
    </location>
</feature>
<dbReference type="Pfam" id="PF13354">
    <property type="entry name" value="Beta-lactamase2"/>
    <property type="match status" value="1"/>
</dbReference>